<reference evidence="2" key="1">
    <citation type="submission" date="2023-07" db="EMBL/GenBank/DDBJ databases">
        <title>Two novel species in the genus Flavivirga.</title>
        <authorList>
            <person name="Kwon K."/>
        </authorList>
    </citation>
    <scope>NUCLEOTIDE SEQUENCE</scope>
    <source>
        <strain evidence="2">KACC 14158</strain>
    </source>
</reference>
<dbReference type="EMBL" id="JAUOEL010000007">
    <property type="protein sequence ID" value="MDO5976339.1"/>
    <property type="molecule type" value="Genomic_DNA"/>
</dbReference>
<dbReference type="CDD" id="cd00038">
    <property type="entry name" value="CAP_ED"/>
    <property type="match status" value="1"/>
</dbReference>
<comment type="caution">
    <text evidence="2">The sequence shown here is derived from an EMBL/GenBank/DDBJ whole genome shotgun (WGS) entry which is preliminary data.</text>
</comment>
<dbReference type="InterPro" id="IPR018490">
    <property type="entry name" value="cNMP-bd_dom_sf"/>
</dbReference>
<dbReference type="SUPFAM" id="SSF51206">
    <property type="entry name" value="cAMP-binding domain-like"/>
    <property type="match status" value="1"/>
</dbReference>
<gene>
    <name evidence="2" type="ORF">Q4Q40_19240</name>
</gene>
<evidence type="ECO:0000313" key="3">
    <source>
        <dbReference type="Proteomes" id="UP001176806"/>
    </source>
</evidence>
<evidence type="ECO:0000313" key="2">
    <source>
        <dbReference type="EMBL" id="MDO5976339.1"/>
    </source>
</evidence>
<evidence type="ECO:0000259" key="1">
    <source>
        <dbReference type="PROSITE" id="PS50042"/>
    </source>
</evidence>
<organism evidence="2 3">
    <name type="scientific">Flavivirga jejuensis</name>
    <dbReference type="NCBI Taxonomy" id="870487"/>
    <lineage>
        <taxon>Bacteria</taxon>
        <taxon>Pseudomonadati</taxon>
        <taxon>Bacteroidota</taxon>
        <taxon>Flavobacteriia</taxon>
        <taxon>Flavobacteriales</taxon>
        <taxon>Flavobacteriaceae</taxon>
        <taxon>Flavivirga</taxon>
    </lineage>
</organism>
<dbReference type="InterPro" id="IPR000595">
    <property type="entry name" value="cNMP-bd_dom"/>
</dbReference>
<dbReference type="Proteomes" id="UP001176806">
    <property type="component" value="Unassembled WGS sequence"/>
</dbReference>
<dbReference type="Pfam" id="PF00027">
    <property type="entry name" value="cNMP_binding"/>
    <property type="match status" value="1"/>
</dbReference>
<sequence>MKLNTDKEQLKNYFNRYVDFSNTAIDEIYTKLESKTFQKQEYILQQGQICKSKYFIISGLIRSFHIDHKGNEKITQFALENWWLTNMESYITQTPSRLYIQAIEKTQLLLFNKDVLEELYFSIPQLERFFRIVTENMLIANKRRHDFYLQMKSKDRYHGFINFFPKFYSKSSSIYVSFLFKNDT</sequence>
<keyword evidence="3" id="KW-1185">Reference proteome</keyword>
<dbReference type="Gene3D" id="2.60.120.10">
    <property type="entry name" value="Jelly Rolls"/>
    <property type="match status" value="1"/>
</dbReference>
<dbReference type="PROSITE" id="PS50042">
    <property type="entry name" value="CNMP_BINDING_3"/>
    <property type="match status" value="1"/>
</dbReference>
<dbReference type="RefSeq" id="WP_303303623.1">
    <property type="nucleotide sequence ID" value="NZ_BAABDA010000028.1"/>
</dbReference>
<name>A0ABT8WT42_9FLAO</name>
<proteinExistence type="predicted"/>
<accession>A0ABT8WT42</accession>
<protein>
    <submittedName>
        <fullName evidence="2">Cyclic nucleotide-binding domain-containing protein</fullName>
    </submittedName>
</protein>
<dbReference type="InterPro" id="IPR014710">
    <property type="entry name" value="RmlC-like_jellyroll"/>
</dbReference>
<feature type="domain" description="Cyclic nucleotide-binding" evidence="1">
    <location>
        <begin position="16"/>
        <end position="128"/>
    </location>
</feature>